<evidence type="ECO:0000256" key="1">
    <source>
        <dbReference type="ARBA" id="ARBA00004613"/>
    </source>
</evidence>
<accession>A0ABD1JZP6</accession>
<keyword evidence="4" id="KW-0964">Secreted</keyword>
<dbReference type="Proteomes" id="UP001591681">
    <property type="component" value="Unassembled WGS sequence"/>
</dbReference>
<dbReference type="InterPro" id="IPR039809">
    <property type="entry name" value="Chemokine_b/g/d"/>
</dbReference>
<comment type="caution">
    <text evidence="8">The sequence shown here is derived from an EMBL/GenBank/DDBJ whole genome shotgun (WGS) entry which is preliminary data.</text>
</comment>
<dbReference type="Gene3D" id="2.40.50.40">
    <property type="match status" value="1"/>
</dbReference>
<protein>
    <recommendedName>
        <fullName evidence="7">Chemokine interleukin-8-like domain-containing protein</fullName>
    </recommendedName>
</protein>
<dbReference type="InterPro" id="IPR001089">
    <property type="entry name" value="Chemokine_CXC"/>
</dbReference>
<feature type="domain" description="Chemokine interleukin-8-like" evidence="7">
    <location>
        <begin position="28"/>
        <end position="89"/>
    </location>
</feature>
<dbReference type="PRINTS" id="PR00436">
    <property type="entry name" value="INTERLEUKIN8"/>
</dbReference>
<keyword evidence="3" id="KW-0202">Cytokine</keyword>
<evidence type="ECO:0000256" key="5">
    <source>
        <dbReference type="ARBA" id="ARBA00054901"/>
    </source>
</evidence>
<evidence type="ECO:0000256" key="6">
    <source>
        <dbReference type="SAM" id="SignalP"/>
    </source>
</evidence>
<evidence type="ECO:0000313" key="8">
    <source>
        <dbReference type="EMBL" id="KAL2092354.1"/>
    </source>
</evidence>
<dbReference type="FunFam" id="2.40.50.40:FF:000004">
    <property type="entry name" value="C-X-C motif chemokine"/>
    <property type="match status" value="1"/>
</dbReference>
<feature type="signal peptide" evidence="6">
    <location>
        <begin position="1"/>
        <end position="22"/>
    </location>
</feature>
<dbReference type="AlphaFoldDB" id="A0ABD1JZP6"/>
<gene>
    <name evidence="8" type="ORF">ACEWY4_012152</name>
</gene>
<dbReference type="SUPFAM" id="SSF54117">
    <property type="entry name" value="Interleukin 8-like chemokines"/>
    <property type="match status" value="1"/>
</dbReference>
<comment type="subcellular location">
    <subcellularLocation>
        <location evidence="1">Secreted</location>
    </subcellularLocation>
</comment>
<reference evidence="8 9" key="1">
    <citation type="submission" date="2024-09" db="EMBL/GenBank/DDBJ databases">
        <title>A chromosome-level genome assembly of Gray's grenadier anchovy, Coilia grayii.</title>
        <authorList>
            <person name="Fu Z."/>
        </authorList>
    </citation>
    <scope>NUCLEOTIDE SEQUENCE [LARGE SCALE GENOMIC DNA]</scope>
    <source>
        <strain evidence="8">G4</strain>
        <tissue evidence="8">Muscle</tissue>
    </source>
</reference>
<dbReference type="CDD" id="cd00273">
    <property type="entry name" value="Chemokine_CXC"/>
    <property type="match status" value="1"/>
</dbReference>
<evidence type="ECO:0000256" key="2">
    <source>
        <dbReference type="ARBA" id="ARBA00010665"/>
    </source>
</evidence>
<dbReference type="GO" id="GO:0005125">
    <property type="term" value="F:cytokine activity"/>
    <property type="evidence" value="ECO:0007669"/>
    <property type="project" value="UniProtKB-KW"/>
</dbReference>
<dbReference type="GO" id="GO:0005615">
    <property type="term" value="C:extracellular space"/>
    <property type="evidence" value="ECO:0007669"/>
    <property type="project" value="UniProtKB-KW"/>
</dbReference>
<evidence type="ECO:0000259" key="7">
    <source>
        <dbReference type="SMART" id="SM00199"/>
    </source>
</evidence>
<evidence type="ECO:0000313" key="9">
    <source>
        <dbReference type="Proteomes" id="UP001591681"/>
    </source>
</evidence>
<organism evidence="8 9">
    <name type="scientific">Coilia grayii</name>
    <name type="common">Gray's grenadier anchovy</name>
    <dbReference type="NCBI Taxonomy" id="363190"/>
    <lineage>
        <taxon>Eukaryota</taxon>
        <taxon>Metazoa</taxon>
        <taxon>Chordata</taxon>
        <taxon>Craniata</taxon>
        <taxon>Vertebrata</taxon>
        <taxon>Euteleostomi</taxon>
        <taxon>Actinopterygii</taxon>
        <taxon>Neopterygii</taxon>
        <taxon>Teleostei</taxon>
        <taxon>Clupei</taxon>
        <taxon>Clupeiformes</taxon>
        <taxon>Clupeoidei</taxon>
        <taxon>Engraulidae</taxon>
        <taxon>Coilinae</taxon>
        <taxon>Coilia</taxon>
    </lineage>
</organism>
<feature type="chain" id="PRO_5044847825" description="Chemokine interleukin-8-like domain-containing protein" evidence="6">
    <location>
        <begin position="23"/>
        <end position="105"/>
    </location>
</feature>
<dbReference type="EMBL" id="JBHFQA010000010">
    <property type="protein sequence ID" value="KAL2092354.1"/>
    <property type="molecule type" value="Genomic_DNA"/>
</dbReference>
<proteinExistence type="inferred from homology"/>
<dbReference type="InterPro" id="IPR036048">
    <property type="entry name" value="Interleukin_8-like_sf"/>
</dbReference>
<dbReference type="Pfam" id="PF00048">
    <property type="entry name" value="IL8"/>
    <property type="match status" value="1"/>
</dbReference>
<evidence type="ECO:0000256" key="3">
    <source>
        <dbReference type="ARBA" id="ARBA00022514"/>
    </source>
</evidence>
<comment type="function">
    <text evidence="5">Ligand for cxcr3.2. Chemotactic for macrophages.</text>
</comment>
<dbReference type="SMART" id="SM00199">
    <property type="entry name" value="SCY"/>
    <property type="match status" value="1"/>
</dbReference>
<dbReference type="PRINTS" id="PR00437">
    <property type="entry name" value="SMALLCYTKCXC"/>
</dbReference>
<dbReference type="InterPro" id="IPR033899">
    <property type="entry name" value="CXC_Chemokine_domain"/>
</dbReference>
<name>A0ABD1JZP6_9TELE</name>
<dbReference type="PANTHER" id="PTHR12015:SF203">
    <property type="entry name" value="CHEMOKINE INTERLEUKIN-8-LIKE DOMAIN-CONTAINING PROTEIN"/>
    <property type="match status" value="1"/>
</dbReference>
<keyword evidence="9" id="KW-1185">Reference proteome</keyword>
<dbReference type="PANTHER" id="PTHR12015">
    <property type="entry name" value="SMALL INDUCIBLE CYTOKINE A"/>
    <property type="match status" value="1"/>
</dbReference>
<dbReference type="InterPro" id="IPR001811">
    <property type="entry name" value="Chemokine_IL8-like_dom"/>
</dbReference>
<sequence length="105" mass="11936">MALQSHLLLAAVVLCGLAVTLALPGDMPTWCRCPRTTNTFISPRFYKKLEIITPGAYCRQTEIIITLKSGRTICVAPEADWINKVIRKFVQRYNNLQDKDITRKL</sequence>
<keyword evidence="6" id="KW-0732">Signal</keyword>
<dbReference type="GO" id="GO:0042056">
    <property type="term" value="F:chemoattractant activity"/>
    <property type="evidence" value="ECO:0007669"/>
    <property type="project" value="UniProtKB-ARBA"/>
</dbReference>
<comment type="similarity">
    <text evidence="2">Belongs to the intercrine alpha (chemokine CxC) family.</text>
</comment>
<evidence type="ECO:0000256" key="4">
    <source>
        <dbReference type="ARBA" id="ARBA00022525"/>
    </source>
</evidence>